<evidence type="ECO:0000313" key="3">
    <source>
        <dbReference type="EMBL" id="PZV77154.1"/>
    </source>
</evidence>
<comment type="caution">
    <text evidence="3">The sequence shown here is derived from an EMBL/GenBank/DDBJ whole genome shotgun (WGS) entry which is preliminary data.</text>
</comment>
<dbReference type="PANTHER" id="PTHR44520:SF2">
    <property type="entry name" value="RESPONSE REGULATOR RCP1"/>
    <property type="match status" value="1"/>
</dbReference>
<dbReference type="PANTHER" id="PTHR44520">
    <property type="entry name" value="RESPONSE REGULATOR RCP1-RELATED"/>
    <property type="match status" value="1"/>
</dbReference>
<dbReference type="Proteomes" id="UP000248917">
    <property type="component" value="Unassembled WGS sequence"/>
</dbReference>
<organism evidence="3 4">
    <name type="scientific">Algoriphagus aquaeductus</name>
    <dbReference type="NCBI Taxonomy" id="475299"/>
    <lineage>
        <taxon>Bacteria</taxon>
        <taxon>Pseudomonadati</taxon>
        <taxon>Bacteroidota</taxon>
        <taxon>Cytophagia</taxon>
        <taxon>Cytophagales</taxon>
        <taxon>Cyclobacteriaceae</taxon>
        <taxon>Algoriphagus</taxon>
    </lineage>
</organism>
<dbReference type="CDD" id="cd17557">
    <property type="entry name" value="REC_Rcp-like"/>
    <property type="match status" value="1"/>
</dbReference>
<gene>
    <name evidence="3" type="ORF">CLV31_12126</name>
</gene>
<keyword evidence="4" id="KW-1185">Reference proteome</keyword>
<dbReference type="InterPro" id="IPR011006">
    <property type="entry name" value="CheY-like_superfamily"/>
</dbReference>
<evidence type="ECO:0000259" key="2">
    <source>
        <dbReference type="PROSITE" id="PS50110"/>
    </source>
</evidence>
<dbReference type="Pfam" id="PF00072">
    <property type="entry name" value="Response_reg"/>
    <property type="match status" value="1"/>
</dbReference>
<sequence length="141" mass="15831">MRKIQILLVEDNEGDILLTTEALEALTVQNEIKVVKTGKDAMEYMAQSGRFSEVQLPDLVLLDINLPIKNGIEVLSMIKSQEKTKNIPVIMLTTSSSKSDREAAEKLNANLFISKPSDMYAYEEIVGVIDQFILNQEEVRS</sequence>
<dbReference type="SUPFAM" id="SSF52172">
    <property type="entry name" value="CheY-like"/>
    <property type="match status" value="1"/>
</dbReference>
<proteinExistence type="predicted"/>
<dbReference type="PROSITE" id="PS50110">
    <property type="entry name" value="RESPONSE_REGULATORY"/>
    <property type="match status" value="1"/>
</dbReference>
<name>A0A326RKL6_9BACT</name>
<protein>
    <submittedName>
        <fullName evidence="3">CheY-like chemotaxis protein</fullName>
    </submittedName>
</protein>
<dbReference type="AlphaFoldDB" id="A0A326RKL6"/>
<dbReference type="InterPro" id="IPR052893">
    <property type="entry name" value="TCS_response_regulator"/>
</dbReference>
<dbReference type="InterPro" id="IPR001789">
    <property type="entry name" value="Sig_transdc_resp-reg_receiver"/>
</dbReference>
<dbReference type="GO" id="GO:0000160">
    <property type="term" value="P:phosphorelay signal transduction system"/>
    <property type="evidence" value="ECO:0007669"/>
    <property type="project" value="InterPro"/>
</dbReference>
<dbReference type="OrthoDB" id="7631574at2"/>
<dbReference type="SMART" id="SM00448">
    <property type="entry name" value="REC"/>
    <property type="match status" value="1"/>
</dbReference>
<evidence type="ECO:0000313" key="4">
    <source>
        <dbReference type="Proteomes" id="UP000248917"/>
    </source>
</evidence>
<reference evidence="3 4" key="1">
    <citation type="submission" date="2018-06" db="EMBL/GenBank/DDBJ databases">
        <title>Genomic Encyclopedia of Archaeal and Bacterial Type Strains, Phase II (KMG-II): from individual species to whole genera.</title>
        <authorList>
            <person name="Goeker M."/>
        </authorList>
    </citation>
    <scope>NUCLEOTIDE SEQUENCE [LARGE SCALE GENOMIC DNA]</scope>
    <source>
        <strain evidence="3 4">T4</strain>
    </source>
</reference>
<keyword evidence="1" id="KW-0597">Phosphoprotein</keyword>
<dbReference type="Gene3D" id="3.40.50.2300">
    <property type="match status" value="1"/>
</dbReference>
<evidence type="ECO:0000256" key="1">
    <source>
        <dbReference type="PROSITE-ProRule" id="PRU00169"/>
    </source>
</evidence>
<feature type="modified residue" description="4-aspartylphosphate" evidence="1">
    <location>
        <position position="63"/>
    </location>
</feature>
<accession>A0A326RKL6</accession>
<dbReference type="RefSeq" id="WP_111394839.1">
    <property type="nucleotide sequence ID" value="NZ_JBKBOX010000019.1"/>
</dbReference>
<feature type="domain" description="Response regulatory" evidence="2">
    <location>
        <begin position="5"/>
        <end position="130"/>
    </location>
</feature>
<dbReference type="EMBL" id="QKTX01000021">
    <property type="protein sequence ID" value="PZV77154.1"/>
    <property type="molecule type" value="Genomic_DNA"/>
</dbReference>